<evidence type="ECO:0000259" key="1">
    <source>
        <dbReference type="Pfam" id="PF04230"/>
    </source>
</evidence>
<dbReference type="KEGG" id="mhos:CXR34_15045"/>
<evidence type="ECO:0000313" key="3">
    <source>
        <dbReference type="Proteomes" id="UP000233276"/>
    </source>
</evidence>
<name>A0A2K9DEQ3_9MICO</name>
<reference evidence="2 3" key="1">
    <citation type="submission" date="2017-12" db="EMBL/GenBank/DDBJ databases">
        <title>Isolation and characterization of estrogens degradatiion strain Microbacterium hominis SJTG1.</title>
        <authorList>
            <person name="Xiong W."/>
            <person name="Yin C."/>
            <person name="Zheng D."/>
            <person name="Liang R."/>
        </authorList>
    </citation>
    <scope>NUCLEOTIDE SEQUENCE [LARGE SCALE GENOMIC DNA]</scope>
    <source>
        <strain evidence="2 3">SJTG1</strain>
    </source>
</reference>
<evidence type="ECO:0000313" key="2">
    <source>
        <dbReference type="EMBL" id="AUG30651.1"/>
    </source>
</evidence>
<dbReference type="PANTHER" id="PTHR36836">
    <property type="entry name" value="COLANIC ACID BIOSYNTHESIS PROTEIN WCAK"/>
    <property type="match status" value="1"/>
</dbReference>
<proteinExistence type="predicted"/>
<feature type="domain" description="Polysaccharide pyruvyl transferase" evidence="1">
    <location>
        <begin position="22"/>
        <end position="280"/>
    </location>
</feature>
<dbReference type="Proteomes" id="UP000233276">
    <property type="component" value="Chromosome"/>
</dbReference>
<sequence>MTAARRPQPVAVFSTVYGQQDNLGDSVLRRGLLNAVRSEESEFHLYVGDCSDDFLSALDLREEDRLYSDRAAWRRALIQHAVRRRAAYLFNAGESGASGRYVSWGTVALLAAVRLGGGRVVQSGVGLRRPYAAKGFNLRVVLLLTSLVTWRDPASAAAAGKGTVEPDWAFALGRRTDATGARDLLAVSMRGDREPAGESWHRVLRELADGEGLRLVAVSQVRRDNERTQQLAEALGCAADLWEDDADHRAREAQVRDIYRRCRGVISDRLHVLIIGATEGAQPLGYVATTLDKIRRTLEPVGWAEVCFAPDAENPQADREKLSRLLSRSGVLQATTEARRRLDVTATLLRRTLAPNRRIVSN</sequence>
<accession>A0A2K9DEQ3</accession>
<organism evidence="2 3">
    <name type="scientific">Microbacterium hominis</name>
    <dbReference type="NCBI Taxonomy" id="162426"/>
    <lineage>
        <taxon>Bacteria</taxon>
        <taxon>Bacillati</taxon>
        <taxon>Actinomycetota</taxon>
        <taxon>Actinomycetes</taxon>
        <taxon>Micrococcales</taxon>
        <taxon>Microbacteriaceae</taxon>
        <taxon>Microbacterium</taxon>
    </lineage>
</organism>
<dbReference type="AlphaFoldDB" id="A0A2K9DEQ3"/>
<protein>
    <recommendedName>
        <fullName evidence="1">Polysaccharide pyruvyl transferase domain-containing protein</fullName>
    </recommendedName>
</protein>
<dbReference type="PANTHER" id="PTHR36836:SF1">
    <property type="entry name" value="COLANIC ACID BIOSYNTHESIS PROTEIN WCAK"/>
    <property type="match status" value="1"/>
</dbReference>
<gene>
    <name evidence="2" type="ORF">CXR34_15045</name>
</gene>
<dbReference type="EMBL" id="CP025299">
    <property type="protein sequence ID" value="AUG30651.1"/>
    <property type="molecule type" value="Genomic_DNA"/>
</dbReference>
<dbReference type="Pfam" id="PF04230">
    <property type="entry name" value="PS_pyruv_trans"/>
    <property type="match status" value="1"/>
</dbReference>
<dbReference type="InterPro" id="IPR007345">
    <property type="entry name" value="Polysacch_pyruvyl_Trfase"/>
</dbReference>